<proteinExistence type="predicted"/>
<evidence type="ECO:0000313" key="2">
    <source>
        <dbReference type="EMBL" id="MEJ8476515.1"/>
    </source>
</evidence>
<evidence type="ECO:0000313" key="3">
    <source>
        <dbReference type="Proteomes" id="UP001385499"/>
    </source>
</evidence>
<accession>A0ABU8TQT2</accession>
<dbReference type="Pfam" id="PF06568">
    <property type="entry name" value="YjiS-like"/>
    <property type="match status" value="1"/>
</dbReference>
<protein>
    <submittedName>
        <fullName evidence="2">DUF1127 domain-containing protein</fullName>
    </submittedName>
</protein>
<gene>
    <name evidence="2" type="ORF">V6575_20685</name>
</gene>
<sequence length="78" mass="9009">MTMVTDRKSGQKVSGRAILRDLITLTLKAALRSIQYRRTVRALRRLDDRGLRDIGLTRTSEGYRLAPDELGRKRRPQD</sequence>
<comment type="caution">
    <text evidence="2">The sequence shown here is derived from an EMBL/GenBank/DDBJ whole genome shotgun (WGS) entry which is preliminary data.</text>
</comment>
<keyword evidence="3" id="KW-1185">Reference proteome</keyword>
<dbReference type="RefSeq" id="WP_340277094.1">
    <property type="nucleotide sequence ID" value="NZ_JBAKIA010000020.1"/>
</dbReference>
<name>A0ABU8TQT2_9HYPH</name>
<reference evidence="2 3" key="1">
    <citation type="submission" date="2024-02" db="EMBL/GenBank/DDBJ databases">
        <title>Roseibium algae sp. nov., isolated from marine alga (Grateloupia sp.), showing potential in myo-inositol conversion.</title>
        <authorList>
            <person name="Wang Y."/>
        </authorList>
    </citation>
    <scope>NUCLEOTIDE SEQUENCE [LARGE SCALE GENOMIC DNA]</scope>
    <source>
        <strain evidence="2 3">H3510</strain>
    </source>
</reference>
<evidence type="ECO:0000259" key="1">
    <source>
        <dbReference type="Pfam" id="PF06568"/>
    </source>
</evidence>
<dbReference type="Proteomes" id="UP001385499">
    <property type="component" value="Unassembled WGS sequence"/>
</dbReference>
<organism evidence="2 3">
    <name type="scientific">Roseibium algae</name>
    <dbReference type="NCBI Taxonomy" id="3123038"/>
    <lineage>
        <taxon>Bacteria</taxon>
        <taxon>Pseudomonadati</taxon>
        <taxon>Pseudomonadota</taxon>
        <taxon>Alphaproteobacteria</taxon>
        <taxon>Hyphomicrobiales</taxon>
        <taxon>Stappiaceae</taxon>
        <taxon>Roseibium</taxon>
    </lineage>
</organism>
<dbReference type="InterPro" id="IPR009506">
    <property type="entry name" value="YjiS-like"/>
</dbReference>
<feature type="domain" description="YjiS-like" evidence="1">
    <location>
        <begin position="34"/>
        <end position="58"/>
    </location>
</feature>
<dbReference type="EMBL" id="JBAKIA010000020">
    <property type="protein sequence ID" value="MEJ8476515.1"/>
    <property type="molecule type" value="Genomic_DNA"/>
</dbReference>